<dbReference type="InterPro" id="IPR036097">
    <property type="entry name" value="HisK_dim/P_sf"/>
</dbReference>
<proteinExistence type="predicted"/>
<dbReference type="FunFam" id="3.30.565.10:FF:000010">
    <property type="entry name" value="Sensor histidine kinase RcsC"/>
    <property type="match status" value="1"/>
</dbReference>
<dbReference type="CDD" id="cd17546">
    <property type="entry name" value="REC_hyHK_CKI1_RcsC-like"/>
    <property type="match status" value="1"/>
</dbReference>
<dbReference type="InterPro" id="IPR013655">
    <property type="entry name" value="PAS_fold_3"/>
</dbReference>
<keyword evidence="3 6" id="KW-0597">Phosphoprotein</keyword>
<dbReference type="InterPro" id="IPR000014">
    <property type="entry name" value="PAS"/>
</dbReference>
<evidence type="ECO:0000256" key="6">
    <source>
        <dbReference type="PROSITE-ProRule" id="PRU00169"/>
    </source>
</evidence>
<dbReference type="GO" id="GO:0005886">
    <property type="term" value="C:plasma membrane"/>
    <property type="evidence" value="ECO:0007669"/>
    <property type="project" value="TreeGrafter"/>
</dbReference>
<feature type="domain" description="Response regulatory" evidence="10">
    <location>
        <begin position="684"/>
        <end position="801"/>
    </location>
</feature>
<keyword evidence="4" id="KW-0808">Transferase</keyword>
<evidence type="ECO:0000256" key="3">
    <source>
        <dbReference type="ARBA" id="ARBA00022553"/>
    </source>
</evidence>
<keyword evidence="7" id="KW-0175">Coiled coil</keyword>
<feature type="domain" description="PAC" evidence="11">
    <location>
        <begin position="299"/>
        <end position="351"/>
    </location>
</feature>
<keyword evidence="13" id="KW-1185">Reference proteome</keyword>
<dbReference type="InterPro" id="IPR000700">
    <property type="entry name" value="PAS-assoc_C"/>
</dbReference>
<dbReference type="InterPro" id="IPR003594">
    <property type="entry name" value="HATPase_dom"/>
</dbReference>
<dbReference type="EMBL" id="JADGJD010000399">
    <property type="protein sequence ID" value="KAJ3051414.1"/>
    <property type="molecule type" value="Genomic_DNA"/>
</dbReference>
<dbReference type="Gene3D" id="3.30.565.10">
    <property type="entry name" value="Histidine kinase-like ATPase, C-terminal domain"/>
    <property type="match status" value="1"/>
</dbReference>
<feature type="modified residue" description="4-aspartylphosphate" evidence="6">
    <location>
        <position position="736"/>
    </location>
</feature>
<dbReference type="PROSITE" id="PS50109">
    <property type="entry name" value="HIS_KIN"/>
    <property type="match status" value="1"/>
</dbReference>
<keyword evidence="5" id="KW-0418">Kinase</keyword>
<dbReference type="InterPro" id="IPR001789">
    <property type="entry name" value="Sig_transdc_resp-reg_receiver"/>
</dbReference>
<evidence type="ECO:0000259" key="10">
    <source>
        <dbReference type="PROSITE" id="PS50110"/>
    </source>
</evidence>
<feature type="compositionally biased region" description="Low complexity" evidence="8">
    <location>
        <begin position="657"/>
        <end position="670"/>
    </location>
</feature>
<dbReference type="Proteomes" id="UP001212841">
    <property type="component" value="Unassembled WGS sequence"/>
</dbReference>
<dbReference type="InterPro" id="IPR004358">
    <property type="entry name" value="Sig_transdc_His_kin-like_C"/>
</dbReference>
<dbReference type="Gene3D" id="3.40.50.2300">
    <property type="match status" value="1"/>
</dbReference>
<protein>
    <recommendedName>
        <fullName evidence="2">histidine kinase</fullName>
        <ecNumber evidence="2">2.7.13.3</ecNumber>
    </recommendedName>
</protein>
<dbReference type="InterPro" id="IPR035965">
    <property type="entry name" value="PAS-like_dom_sf"/>
</dbReference>
<dbReference type="SMART" id="SM00388">
    <property type="entry name" value="HisKA"/>
    <property type="match status" value="1"/>
</dbReference>
<organism evidence="12 13">
    <name type="scientific">Rhizophlyctis rosea</name>
    <dbReference type="NCBI Taxonomy" id="64517"/>
    <lineage>
        <taxon>Eukaryota</taxon>
        <taxon>Fungi</taxon>
        <taxon>Fungi incertae sedis</taxon>
        <taxon>Chytridiomycota</taxon>
        <taxon>Chytridiomycota incertae sedis</taxon>
        <taxon>Chytridiomycetes</taxon>
        <taxon>Rhizophlyctidales</taxon>
        <taxon>Rhizophlyctidaceae</taxon>
        <taxon>Rhizophlyctis</taxon>
    </lineage>
</organism>
<sequence>MGVITSFVAPISKSRDAAIIIAHKHRLDRVEAALRSRNIDLDRKRLCGQVTLLDAEAVLDSLLSGTDRVVQARFDELILGAVLNTAAVCAGNIFAYGELVDILSARGEFEAAIELEEMWERLLKRQRVSLLCGYDMKNFREESDYDAFVKVCRTHTVVAPCLSDELHDVVVEKDVAIALLQQKALALETEVAKRKAAEMALHDHLELLSSRAQRALEIERDHYSTLLSMLPTGVYGCAFGEDEEFYVNRRFCELVGRSEEEIRIGGWLDAVSPEDRRRLASMWPFCDDEPGCVRSLVPHQYEYTLIQADGGATWVAGETAPLMTEQGDVRGYVHTIVDITDLKRAESERLEARQAAEEHQRHRAEEAERNKQFQDQWIDSLCHELRNPLNGIYGNMDLLDQGLKLRRRIVNKIKDGILLTDHDYAEGRNQLNADEESLRAIGKCITHQKIITDDLDQGKINLQAVDFDPKAVITDVTHMFQAQAARNNLDLRTNLPMSDLKTCGDPHRLSQVLINLVANALKFTPNGSITLTLDIVDRHPKKTEFCVTVADTGVGLTKEDKEGLFHRFAQPTSTTIECGGSGLGLFISKGLVELMGGKIWVDSAKGEGSQFHFTFLGDNVNVGGGQEAGGGGEVVVGEVGVPQPQPLAKRPLPQRNASFASTASSSGSTSYDGDIPMREGKIRHILVVEDNDINQRIMFRTLTSAGYTVSIAVNGVDALSHIASPQSTKPDLIFMDIQMPVMDGLECTKELRRSGIDVPVVGLSGNARGEHVENALAIGMDWYLTKPAGRKEVLEVVRRFEVEVEEGGDGGC</sequence>
<dbReference type="InterPro" id="IPR001610">
    <property type="entry name" value="PAC"/>
</dbReference>
<dbReference type="SUPFAM" id="SSF47384">
    <property type="entry name" value="Homodimeric domain of signal transducing histidine kinase"/>
    <property type="match status" value="1"/>
</dbReference>
<dbReference type="CDD" id="cd00130">
    <property type="entry name" value="PAS"/>
    <property type="match status" value="1"/>
</dbReference>
<dbReference type="SUPFAM" id="SSF52172">
    <property type="entry name" value="CheY-like"/>
    <property type="match status" value="1"/>
</dbReference>
<dbReference type="SMART" id="SM00086">
    <property type="entry name" value="PAC"/>
    <property type="match status" value="1"/>
</dbReference>
<dbReference type="SUPFAM" id="SSF55785">
    <property type="entry name" value="PYP-like sensor domain (PAS domain)"/>
    <property type="match status" value="1"/>
</dbReference>
<dbReference type="Gene3D" id="1.10.287.130">
    <property type="match status" value="1"/>
</dbReference>
<dbReference type="PROSITE" id="PS50110">
    <property type="entry name" value="RESPONSE_REGULATORY"/>
    <property type="match status" value="1"/>
</dbReference>
<dbReference type="PRINTS" id="PR00344">
    <property type="entry name" value="BCTRLSENSOR"/>
</dbReference>
<evidence type="ECO:0000256" key="5">
    <source>
        <dbReference type="ARBA" id="ARBA00022777"/>
    </source>
</evidence>
<evidence type="ECO:0000259" key="11">
    <source>
        <dbReference type="PROSITE" id="PS50113"/>
    </source>
</evidence>
<feature type="domain" description="Histidine kinase" evidence="9">
    <location>
        <begin position="380"/>
        <end position="619"/>
    </location>
</feature>
<name>A0AAD5SBE1_9FUNG</name>
<dbReference type="InterPro" id="IPR011006">
    <property type="entry name" value="CheY-like_superfamily"/>
</dbReference>
<dbReference type="Pfam" id="PF14417">
    <property type="entry name" value="MEDS"/>
    <property type="match status" value="1"/>
</dbReference>
<dbReference type="SUPFAM" id="SSF55874">
    <property type="entry name" value="ATPase domain of HSP90 chaperone/DNA topoisomerase II/histidine kinase"/>
    <property type="match status" value="1"/>
</dbReference>
<dbReference type="CDD" id="cd16922">
    <property type="entry name" value="HATPase_EvgS-ArcB-TorS-like"/>
    <property type="match status" value="1"/>
</dbReference>
<dbReference type="Pfam" id="PF08447">
    <property type="entry name" value="PAS_3"/>
    <property type="match status" value="1"/>
</dbReference>
<dbReference type="GO" id="GO:0000155">
    <property type="term" value="F:phosphorelay sensor kinase activity"/>
    <property type="evidence" value="ECO:0007669"/>
    <property type="project" value="InterPro"/>
</dbReference>
<evidence type="ECO:0000256" key="1">
    <source>
        <dbReference type="ARBA" id="ARBA00000085"/>
    </source>
</evidence>
<comment type="caution">
    <text evidence="12">The sequence shown here is derived from an EMBL/GenBank/DDBJ whole genome shotgun (WGS) entry which is preliminary data.</text>
</comment>
<evidence type="ECO:0000256" key="4">
    <source>
        <dbReference type="ARBA" id="ARBA00022679"/>
    </source>
</evidence>
<dbReference type="AlphaFoldDB" id="A0AAD5SBE1"/>
<dbReference type="InterPro" id="IPR036890">
    <property type="entry name" value="HATPase_C_sf"/>
</dbReference>
<dbReference type="SMART" id="SM00448">
    <property type="entry name" value="REC"/>
    <property type="match status" value="1"/>
</dbReference>
<dbReference type="SMART" id="SM00387">
    <property type="entry name" value="HATPase_c"/>
    <property type="match status" value="1"/>
</dbReference>
<dbReference type="InterPro" id="IPR025847">
    <property type="entry name" value="MEDS_domain"/>
</dbReference>
<evidence type="ECO:0000313" key="13">
    <source>
        <dbReference type="Proteomes" id="UP001212841"/>
    </source>
</evidence>
<comment type="catalytic activity">
    <reaction evidence="1">
        <text>ATP + protein L-histidine = ADP + protein N-phospho-L-histidine.</text>
        <dbReference type="EC" id="2.7.13.3"/>
    </reaction>
</comment>
<evidence type="ECO:0000256" key="8">
    <source>
        <dbReference type="SAM" id="MobiDB-lite"/>
    </source>
</evidence>
<reference evidence="12" key="1">
    <citation type="submission" date="2020-05" db="EMBL/GenBank/DDBJ databases">
        <title>Phylogenomic resolution of chytrid fungi.</title>
        <authorList>
            <person name="Stajich J.E."/>
            <person name="Amses K."/>
            <person name="Simmons R."/>
            <person name="Seto K."/>
            <person name="Myers J."/>
            <person name="Bonds A."/>
            <person name="Quandt C.A."/>
            <person name="Barry K."/>
            <person name="Liu P."/>
            <person name="Grigoriev I."/>
            <person name="Longcore J.E."/>
            <person name="James T.Y."/>
        </authorList>
    </citation>
    <scope>NUCLEOTIDE SEQUENCE</scope>
    <source>
        <strain evidence="12">JEL0318</strain>
    </source>
</reference>
<dbReference type="NCBIfam" id="TIGR00229">
    <property type="entry name" value="sensory_box"/>
    <property type="match status" value="1"/>
</dbReference>
<dbReference type="Pfam" id="PF02518">
    <property type="entry name" value="HATPase_c"/>
    <property type="match status" value="1"/>
</dbReference>
<gene>
    <name evidence="12" type="ORF">HK097_007564</name>
</gene>
<dbReference type="Pfam" id="PF00072">
    <property type="entry name" value="Response_reg"/>
    <property type="match status" value="1"/>
</dbReference>
<dbReference type="Gene3D" id="3.30.450.20">
    <property type="entry name" value="PAS domain"/>
    <property type="match status" value="1"/>
</dbReference>
<dbReference type="InterPro" id="IPR005467">
    <property type="entry name" value="His_kinase_dom"/>
</dbReference>
<dbReference type="InterPro" id="IPR003661">
    <property type="entry name" value="HisK_dim/P_dom"/>
</dbReference>
<dbReference type="PANTHER" id="PTHR43047:SF72">
    <property type="entry name" value="OSMOSENSING HISTIDINE PROTEIN KINASE SLN1"/>
    <property type="match status" value="1"/>
</dbReference>
<dbReference type="CDD" id="cd00082">
    <property type="entry name" value="HisKA"/>
    <property type="match status" value="1"/>
</dbReference>
<evidence type="ECO:0000256" key="2">
    <source>
        <dbReference type="ARBA" id="ARBA00012438"/>
    </source>
</evidence>
<evidence type="ECO:0000259" key="9">
    <source>
        <dbReference type="PROSITE" id="PS50109"/>
    </source>
</evidence>
<dbReference type="PROSITE" id="PS50113">
    <property type="entry name" value="PAC"/>
    <property type="match status" value="1"/>
</dbReference>
<accession>A0AAD5SBE1</accession>
<evidence type="ECO:0000313" key="12">
    <source>
        <dbReference type="EMBL" id="KAJ3051414.1"/>
    </source>
</evidence>
<dbReference type="GO" id="GO:0009927">
    <property type="term" value="F:histidine phosphotransfer kinase activity"/>
    <property type="evidence" value="ECO:0007669"/>
    <property type="project" value="TreeGrafter"/>
</dbReference>
<dbReference type="PANTHER" id="PTHR43047">
    <property type="entry name" value="TWO-COMPONENT HISTIDINE PROTEIN KINASE"/>
    <property type="match status" value="1"/>
</dbReference>
<feature type="region of interest" description="Disordered" evidence="8">
    <location>
        <begin position="645"/>
        <end position="674"/>
    </location>
</feature>
<feature type="coiled-coil region" evidence="7">
    <location>
        <begin position="342"/>
        <end position="376"/>
    </location>
</feature>
<evidence type="ECO:0000256" key="7">
    <source>
        <dbReference type="SAM" id="Coils"/>
    </source>
</evidence>
<dbReference type="EC" id="2.7.13.3" evidence="2"/>